<feature type="transmembrane region" description="Helical" evidence="1">
    <location>
        <begin position="146"/>
        <end position="169"/>
    </location>
</feature>
<proteinExistence type="predicted"/>
<evidence type="ECO:0000256" key="1">
    <source>
        <dbReference type="SAM" id="Phobius"/>
    </source>
</evidence>
<reference evidence="3" key="1">
    <citation type="submission" date="2019-08" db="EMBL/GenBank/DDBJ databases">
        <title>Arthrobacter sp. nov., isolated from plateau pika and Tibetan wild ass.</title>
        <authorList>
            <person name="Ge Y."/>
        </authorList>
    </citation>
    <scope>NUCLEOTIDE SEQUENCE [LARGE SCALE GENOMIC DNA]</scope>
    <source>
        <strain evidence="3">HF-4214</strain>
    </source>
</reference>
<feature type="transmembrane region" description="Helical" evidence="1">
    <location>
        <begin position="115"/>
        <end position="134"/>
    </location>
</feature>
<gene>
    <name evidence="2" type="ORF">GJG86_13695</name>
</gene>
<keyword evidence="1" id="KW-1133">Transmembrane helix</keyword>
<feature type="transmembrane region" description="Helical" evidence="1">
    <location>
        <begin position="77"/>
        <end position="95"/>
    </location>
</feature>
<sequence length="206" mass="22138">MVDEGIVSFSVAAGFLVAVPLCAVQGSWIVEWSFGMFVATWVLAFLTAYPFVCVLLNTCYLTAPPDDAVRAAAGKRMEAATIFAGAFGVLCAALLTVPSHVDSAVETGPVDGRAIVGVGMLACLAWYAAARFLPRVGEPSASTMPALAALLVASTAFWLLCTVCSGLVWKALVMLYPFNLLLILAKHLRTRLHERRRGHARRLLRR</sequence>
<dbReference type="EMBL" id="VTFY01000012">
    <property type="protein sequence ID" value="MRX83535.1"/>
    <property type="molecule type" value="Genomic_DNA"/>
</dbReference>
<feature type="transmembrane region" description="Helical" evidence="1">
    <location>
        <begin position="7"/>
        <end position="28"/>
    </location>
</feature>
<dbReference type="AlphaFoldDB" id="A0A6N7RQ88"/>
<comment type="caution">
    <text evidence="2">The sequence shown here is derived from an EMBL/GenBank/DDBJ whole genome shotgun (WGS) entry which is preliminary data.</text>
</comment>
<keyword evidence="1" id="KW-0812">Transmembrane</keyword>
<protein>
    <submittedName>
        <fullName evidence="2">Uncharacterized protein</fullName>
    </submittedName>
</protein>
<feature type="transmembrane region" description="Helical" evidence="1">
    <location>
        <begin position="34"/>
        <end position="56"/>
    </location>
</feature>
<organism evidence="2 3">
    <name type="scientific">Eggerthella guodeyinii</name>
    <dbReference type="NCBI Taxonomy" id="2690837"/>
    <lineage>
        <taxon>Bacteria</taxon>
        <taxon>Bacillati</taxon>
        <taxon>Actinomycetota</taxon>
        <taxon>Coriobacteriia</taxon>
        <taxon>Eggerthellales</taxon>
        <taxon>Eggerthellaceae</taxon>
        <taxon>Eggerthella</taxon>
    </lineage>
</organism>
<keyword evidence="3" id="KW-1185">Reference proteome</keyword>
<keyword evidence="1" id="KW-0472">Membrane</keyword>
<evidence type="ECO:0000313" key="3">
    <source>
        <dbReference type="Proteomes" id="UP000438093"/>
    </source>
</evidence>
<feature type="transmembrane region" description="Helical" evidence="1">
    <location>
        <begin position="175"/>
        <end position="192"/>
    </location>
</feature>
<evidence type="ECO:0000313" key="2">
    <source>
        <dbReference type="EMBL" id="MRX83535.1"/>
    </source>
</evidence>
<dbReference type="Proteomes" id="UP000438093">
    <property type="component" value="Unassembled WGS sequence"/>
</dbReference>
<accession>A0A6N7RQ88</accession>
<name>A0A6N7RQ88_9ACTN</name>